<dbReference type="GO" id="GO:0003676">
    <property type="term" value="F:nucleic acid binding"/>
    <property type="evidence" value="ECO:0007669"/>
    <property type="project" value="InterPro"/>
</dbReference>
<dbReference type="RefSeq" id="WP_046146320.1">
    <property type="nucleotide sequence ID" value="NZ_KQ033912.1"/>
</dbReference>
<dbReference type="InterPro" id="IPR053148">
    <property type="entry name" value="PD-DEXK-like_domain"/>
</dbReference>
<dbReference type="PANTHER" id="PTHR30547">
    <property type="entry name" value="UNCHARACTERIZED PROTEIN YHCG-RELATED"/>
    <property type="match status" value="1"/>
</dbReference>
<dbReference type="PANTHER" id="PTHR30547:SF5">
    <property type="entry name" value="NUCLEASE YHCG-RELATED"/>
    <property type="match status" value="1"/>
</dbReference>
<evidence type="ECO:0000313" key="4">
    <source>
        <dbReference type="Proteomes" id="UP000033047"/>
    </source>
</evidence>
<dbReference type="InterPro" id="IPR009362">
    <property type="entry name" value="YhcG_C"/>
</dbReference>
<feature type="domain" description="YhcG PDDEXK nuclease" evidence="1">
    <location>
        <begin position="181"/>
        <end position="326"/>
    </location>
</feature>
<dbReference type="Proteomes" id="UP000033047">
    <property type="component" value="Unassembled WGS sequence"/>
</dbReference>
<comment type="caution">
    <text evidence="3">The sequence shown here is derived from an EMBL/GenBank/DDBJ whole genome shotgun (WGS) entry which is preliminary data.</text>
</comment>
<dbReference type="Gene3D" id="3.40.1350.10">
    <property type="match status" value="1"/>
</dbReference>
<dbReference type="AlphaFoldDB" id="A0A0F5JBK4"/>
<dbReference type="Pfam" id="PF17761">
    <property type="entry name" value="DUF1016_N"/>
    <property type="match status" value="1"/>
</dbReference>
<feature type="domain" description="YhcG N-terminal" evidence="2">
    <location>
        <begin position="16"/>
        <end position="152"/>
    </location>
</feature>
<accession>A0A0F5JBK4</accession>
<evidence type="ECO:0008006" key="5">
    <source>
        <dbReference type="Google" id="ProtNLM"/>
    </source>
</evidence>
<dbReference type="InterPro" id="IPR041527">
    <property type="entry name" value="YhcG_N"/>
</dbReference>
<dbReference type="HOGENOM" id="CLU_046640_1_1_10"/>
<evidence type="ECO:0000259" key="2">
    <source>
        <dbReference type="Pfam" id="PF17761"/>
    </source>
</evidence>
<reference evidence="3 4" key="1">
    <citation type="submission" date="2013-04" db="EMBL/GenBank/DDBJ databases">
        <title>The Genome Sequence of Parabacteroides goldsteinii DSM 19448.</title>
        <authorList>
            <consortium name="The Broad Institute Genomics Platform"/>
            <person name="Earl A."/>
            <person name="Ward D."/>
            <person name="Feldgarden M."/>
            <person name="Gevers D."/>
            <person name="Martens E."/>
            <person name="Sakamoto M."/>
            <person name="Benno Y."/>
            <person name="Song Y."/>
            <person name="Liu C."/>
            <person name="Lee J."/>
            <person name="Bolanos M."/>
            <person name="Vaisanen M.L."/>
            <person name="Finegold S.M."/>
            <person name="Walker B."/>
            <person name="Young S."/>
            <person name="Zeng Q."/>
            <person name="Gargeya S."/>
            <person name="Fitzgerald M."/>
            <person name="Haas B."/>
            <person name="Abouelleil A."/>
            <person name="Allen A.W."/>
            <person name="Alvarado L."/>
            <person name="Arachchi H.M."/>
            <person name="Berlin A.M."/>
            <person name="Chapman S.B."/>
            <person name="Gainer-Dewar J."/>
            <person name="Goldberg J."/>
            <person name="Griggs A."/>
            <person name="Gujja S."/>
            <person name="Hansen M."/>
            <person name="Howarth C."/>
            <person name="Imamovic A."/>
            <person name="Ireland A."/>
            <person name="Larimer J."/>
            <person name="McCowan C."/>
            <person name="Murphy C."/>
            <person name="Pearson M."/>
            <person name="Poon T.W."/>
            <person name="Priest M."/>
            <person name="Roberts A."/>
            <person name="Saif S."/>
            <person name="Shea T."/>
            <person name="Sisk P."/>
            <person name="Sykes S."/>
            <person name="Wortman J."/>
            <person name="Nusbaum C."/>
            <person name="Birren B."/>
        </authorList>
    </citation>
    <scope>NUCLEOTIDE SEQUENCE [LARGE SCALE GENOMIC DNA]</scope>
    <source>
        <strain evidence="3 4">DSM 19448</strain>
    </source>
</reference>
<evidence type="ECO:0000259" key="1">
    <source>
        <dbReference type="Pfam" id="PF06250"/>
    </source>
</evidence>
<proteinExistence type="predicted"/>
<dbReference type="Pfam" id="PF06250">
    <property type="entry name" value="YhcG_C"/>
    <property type="match status" value="1"/>
</dbReference>
<dbReference type="STRING" id="927665.HMPREF1535_02658"/>
<dbReference type="PATRIC" id="fig|927665.4.peg.2733"/>
<protein>
    <recommendedName>
        <fullName evidence="5">Cytoplasmic protein</fullName>
    </recommendedName>
</protein>
<organism evidence="3 4">
    <name type="scientific">Parabacteroides goldsteinii DSM 19448 = WAL 12034</name>
    <dbReference type="NCBI Taxonomy" id="927665"/>
    <lineage>
        <taxon>Bacteria</taxon>
        <taxon>Pseudomonadati</taxon>
        <taxon>Bacteroidota</taxon>
        <taxon>Bacteroidia</taxon>
        <taxon>Bacteroidales</taxon>
        <taxon>Tannerellaceae</taxon>
        <taxon>Parabacteroides</taxon>
    </lineage>
</organism>
<evidence type="ECO:0000313" key="3">
    <source>
        <dbReference type="EMBL" id="KKB54905.1"/>
    </source>
</evidence>
<name>A0A0F5JBK4_9BACT</name>
<dbReference type="EMBL" id="AQHV01000012">
    <property type="protein sequence ID" value="KKB54905.1"/>
    <property type="molecule type" value="Genomic_DNA"/>
</dbReference>
<dbReference type="InterPro" id="IPR011856">
    <property type="entry name" value="tRNA_endonuc-like_dom_sf"/>
</dbReference>
<gene>
    <name evidence="3" type="ORF">HMPREF1535_02658</name>
</gene>
<sequence length="350" mass="41711">MGNKERLFKSSTLLTDVKQLIEQSRLRVASVVNSEISMLYWFVGKRISEDVLKNERAEYGKQIVVTLSQELTLVYGKGWGEKQLRHCMRFYQIFPEERIVYTLCRQLTWSHLRMIMFIEDDLRREFYIEMCKIERWSVRTLRERIDSMLYERTAISQKPEQTISNELQALKEEEKLSPDLVFRDPYFLDFLGLKDSYSENDLESAIIVELQSFIVEMGSDFAFLARQKRITVDNEDYYIDILFFHRRLRCLVAVELKLGQFKASYKGQMELYLRWLERYEMVEGENLPIGLILCAGKSEEHIELMQLDKCNIRVADYLTKLPDRKLLEEKFRLSIERAKAKLNNHLDEKN</sequence>